<dbReference type="Pfam" id="PF14361">
    <property type="entry name" value="RsbRD_N"/>
    <property type="match status" value="1"/>
</dbReference>
<dbReference type="Proteomes" id="UP000515934">
    <property type="component" value="Chromosome"/>
</dbReference>
<dbReference type="InterPro" id="IPR025751">
    <property type="entry name" value="RsbRD_N_dom"/>
</dbReference>
<dbReference type="RefSeq" id="WP_187554472.1">
    <property type="nucleotide sequence ID" value="NZ_CP060716.1"/>
</dbReference>
<feature type="domain" description="PucR C-terminal helix-turn-helix" evidence="1">
    <location>
        <begin position="333"/>
        <end position="383"/>
    </location>
</feature>
<dbReference type="PANTHER" id="PTHR33744:SF1">
    <property type="entry name" value="DNA-BINDING TRANSCRIPTIONAL ACTIVATOR ADER"/>
    <property type="match status" value="1"/>
</dbReference>
<evidence type="ECO:0000259" key="1">
    <source>
        <dbReference type="Pfam" id="PF13556"/>
    </source>
</evidence>
<name>A0A7G9S2C6_9MICO</name>
<dbReference type="PANTHER" id="PTHR33744">
    <property type="entry name" value="CARBOHYDRATE DIACID REGULATOR"/>
    <property type="match status" value="1"/>
</dbReference>
<evidence type="ECO:0000313" key="4">
    <source>
        <dbReference type="Proteomes" id="UP000515934"/>
    </source>
</evidence>
<evidence type="ECO:0000259" key="2">
    <source>
        <dbReference type="Pfam" id="PF14361"/>
    </source>
</evidence>
<dbReference type="InterPro" id="IPR042070">
    <property type="entry name" value="PucR_C-HTH_sf"/>
</dbReference>
<proteinExistence type="predicted"/>
<protein>
    <submittedName>
        <fullName evidence="3">Helix-turn-helix domain-containing protein</fullName>
    </submittedName>
</protein>
<dbReference type="InterPro" id="IPR025736">
    <property type="entry name" value="PucR_C-HTH_dom"/>
</dbReference>
<dbReference type="AlphaFoldDB" id="A0A7G9S2C6"/>
<accession>A0A7G9S2C6</accession>
<organism evidence="3 4">
    <name type="scientific">Leucobacter denitrificans</name>
    <dbReference type="NCBI Taxonomy" id="683042"/>
    <lineage>
        <taxon>Bacteria</taxon>
        <taxon>Bacillati</taxon>
        <taxon>Actinomycetota</taxon>
        <taxon>Actinomycetes</taxon>
        <taxon>Micrococcales</taxon>
        <taxon>Microbacteriaceae</taxon>
        <taxon>Leucobacter</taxon>
    </lineage>
</organism>
<sequence length="387" mass="42247">MAPSHTLSAVPAPHDAERWNALLNMLDVEQLTKDFLSVVERVPGYDPAPIPQAELVRTAILSFEALIAGLRAGMLDEEISIAHQVGVSRARAGVPLAALMTAIHNDFTVLWEALIAVSEPEDAKLIVRHTAIVLHTVDQYVRQTQEAYVDEQRRMDEEASSLRQGLIAELFRDPQPPAERLIAIAQVLSIPANARIDVVVALGDDIESLRVFVSESERAGARVYTHHSGDALLAFSHTPVPAGSRLEEVRTQLLAQRVGVNTATNIRTLRETANAARELARLLEPTETGAMDWTRGWARLANRSLLETGTPVISDVTTALDDAGPTERARLEEAVRSYLATGSISESAALLFCHRNTLANRLRRFAEITGVDPLLPTDAARLVVGWA</sequence>
<feature type="domain" description="RsbT co-antagonist protein RsbRD N-terminal" evidence="2">
    <location>
        <begin position="38"/>
        <end position="162"/>
    </location>
</feature>
<dbReference type="Gene3D" id="1.10.10.2840">
    <property type="entry name" value="PucR C-terminal helix-turn-helix domain"/>
    <property type="match status" value="1"/>
</dbReference>
<dbReference type="KEGG" id="ldn:H9L06_06645"/>
<reference evidence="3 4" key="1">
    <citation type="submission" date="2020-08" db="EMBL/GenBank/DDBJ databases">
        <title>Genome sequence of Leucobacter denitrificans KACC 14055T.</title>
        <authorList>
            <person name="Hyun D.-W."/>
            <person name="Bae J.-W."/>
        </authorList>
    </citation>
    <scope>NUCLEOTIDE SEQUENCE [LARGE SCALE GENOMIC DNA]</scope>
    <source>
        <strain evidence="3 4">KACC 14055</strain>
    </source>
</reference>
<dbReference type="Pfam" id="PF13556">
    <property type="entry name" value="HTH_30"/>
    <property type="match status" value="1"/>
</dbReference>
<gene>
    <name evidence="3" type="ORF">H9L06_06645</name>
</gene>
<dbReference type="EMBL" id="CP060716">
    <property type="protein sequence ID" value="QNN62001.1"/>
    <property type="molecule type" value="Genomic_DNA"/>
</dbReference>
<dbReference type="InterPro" id="IPR051448">
    <property type="entry name" value="CdaR-like_regulators"/>
</dbReference>
<keyword evidence="4" id="KW-1185">Reference proteome</keyword>
<evidence type="ECO:0000313" key="3">
    <source>
        <dbReference type="EMBL" id="QNN62001.1"/>
    </source>
</evidence>